<feature type="transmembrane region" description="Helical" evidence="1">
    <location>
        <begin position="40"/>
        <end position="66"/>
    </location>
</feature>
<dbReference type="InterPro" id="IPR000160">
    <property type="entry name" value="GGDEF_dom"/>
</dbReference>
<keyword evidence="1" id="KW-1133">Transmembrane helix</keyword>
<feature type="transmembrane region" description="Helical" evidence="1">
    <location>
        <begin position="208"/>
        <end position="226"/>
    </location>
</feature>
<dbReference type="Pfam" id="PF00990">
    <property type="entry name" value="GGDEF"/>
    <property type="match status" value="1"/>
</dbReference>
<evidence type="ECO:0000259" key="3">
    <source>
        <dbReference type="PROSITE" id="PS50887"/>
    </source>
</evidence>
<accession>A0A3B0WXQ8</accession>
<feature type="non-terminal residue" evidence="4">
    <location>
        <position position="920"/>
    </location>
</feature>
<gene>
    <name evidence="4" type="ORF">MNBD_GAMMA10-3003</name>
</gene>
<evidence type="ECO:0000313" key="4">
    <source>
        <dbReference type="EMBL" id="VAW60795.1"/>
    </source>
</evidence>
<feature type="domain" description="EAL" evidence="2">
    <location>
        <begin position="785"/>
        <end position="920"/>
    </location>
</feature>
<dbReference type="PANTHER" id="PTHR44757:SF2">
    <property type="entry name" value="BIOFILM ARCHITECTURE MAINTENANCE PROTEIN MBAA"/>
    <property type="match status" value="1"/>
</dbReference>
<dbReference type="PANTHER" id="PTHR44757">
    <property type="entry name" value="DIGUANYLATE CYCLASE DGCP"/>
    <property type="match status" value="1"/>
</dbReference>
<dbReference type="PROSITE" id="PS50887">
    <property type="entry name" value="GGDEF"/>
    <property type="match status" value="1"/>
</dbReference>
<dbReference type="Pfam" id="PF00563">
    <property type="entry name" value="EAL"/>
    <property type="match status" value="1"/>
</dbReference>
<dbReference type="SUPFAM" id="SSF55781">
    <property type="entry name" value="GAF domain-like"/>
    <property type="match status" value="2"/>
</dbReference>
<feature type="transmembrane region" description="Helical" evidence="1">
    <location>
        <begin position="132"/>
        <end position="157"/>
    </location>
</feature>
<dbReference type="SMART" id="SM00065">
    <property type="entry name" value="GAF"/>
    <property type="match status" value="2"/>
</dbReference>
<dbReference type="NCBIfam" id="TIGR00254">
    <property type="entry name" value="GGDEF"/>
    <property type="match status" value="1"/>
</dbReference>
<reference evidence="4" key="1">
    <citation type="submission" date="2018-06" db="EMBL/GenBank/DDBJ databases">
        <authorList>
            <person name="Zhirakovskaya E."/>
        </authorList>
    </citation>
    <scope>NUCLEOTIDE SEQUENCE</scope>
</reference>
<dbReference type="InterPro" id="IPR029787">
    <property type="entry name" value="Nucleotide_cyclase"/>
</dbReference>
<proteinExistence type="predicted"/>
<keyword evidence="1" id="KW-0472">Membrane</keyword>
<dbReference type="InterPro" id="IPR029016">
    <property type="entry name" value="GAF-like_dom_sf"/>
</dbReference>
<dbReference type="EMBL" id="UOFJ01000015">
    <property type="protein sequence ID" value="VAW60795.1"/>
    <property type="molecule type" value="Genomic_DNA"/>
</dbReference>
<dbReference type="Gene3D" id="3.30.70.270">
    <property type="match status" value="1"/>
</dbReference>
<dbReference type="SMART" id="SM00052">
    <property type="entry name" value="EAL"/>
    <property type="match status" value="1"/>
</dbReference>
<feature type="transmembrane region" description="Helical" evidence="1">
    <location>
        <begin position="99"/>
        <end position="120"/>
    </location>
</feature>
<dbReference type="SUPFAM" id="SSF141868">
    <property type="entry name" value="EAL domain-like"/>
    <property type="match status" value="1"/>
</dbReference>
<dbReference type="Gene3D" id="3.20.20.450">
    <property type="entry name" value="EAL domain"/>
    <property type="match status" value="1"/>
</dbReference>
<dbReference type="InterPro" id="IPR003018">
    <property type="entry name" value="GAF"/>
</dbReference>
<dbReference type="Gene3D" id="3.30.450.40">
    <property type="match status" value="2"/>
</dbReference>
<dbReference type="SMART" id="SM00267">
    <property type="entry name" value="GGDEF"/>
    <property type="match status" value="1"/>
</dbReference>
<dbReference type="InterPro" id="IPR035919">
    <property type="entry name" value="EAL_sf"/>
</dbReference>
<dbReference type="CDD" id="cd01948">
    <property type="entry name" value="EAL"/>
    <property type="match status" value="1"/>
</dbReference>
<evidence type="ECO:0000256" key="1">
    <source>
        <dbReference type="SAM" id="Phobius"/>
    </source>
</evidence>
<dbReference type="PROSITE" id="PS50883">
    <property type="entry name" value="EAL"/>
    <property type="match status" value="1"/>
</dbReference>
<protein>
    <submittedName>
        <fullName evidence="4">Diguanylate cyclase/phosphodiesterase (GGDEF &amp; EAL domains) with PAS/PAC sensor(S)</fullName>
    </submittedName>
</protein>
<dbReference type="FunFam" id="3.30.70.270:FF:000001">
    <property type="entry name" value="Diguanylate cyclase domain protein"/>
    <property type="match status" value="1"/>
</dbReference>
<dbReference type="CDD" id="cd01949">
    <property type="entry name" value="GGDEF"/>
    <property type="match status" value="1"/>
</dbReference>
<sequence length="920" mass="104463">MPLTEQQFQVRFLRLIALTWLLPPMVGFSFLLYIEVFTPHQLIIMLSSPLKPIFLLGGFFLALFYFHRFSRPLKACLSTPDPVHQLVALKVLQKFPVHYWLFFIGYITLAPAAAIISLEISSTYVADPVDWFRIHLVALIVSIIVGLPIFIRIYDLFGKAFGQIQLRHPIITIKTKVFMVGALIPLLIDTMLVQYYWTRTGFFSIETFIIWLLLECLAIAGTLLFVRSFNQSLAPLNSLINAPPNSMTHNIHSASTDELGIFATQLGKLLDEQQLHQQRLSFSNELLKASHSHENLARLLQTIVDRTCQTLNGAACFLSLYDPGHDRLVCVARSNTNYKPEGHFQVSLDDTSLAIEVFKSAQVQIVKDAHNDSRINQKLRQLYNIQSSAAVPLNVDKQTIGVLQISSIDNFHHYNSHEIKILQAFAQEAAVIQTFFEDLKQRRKAETAITQIMQGVSAATGDDFFNAMTINMAEILHAHSCAIVITLEEPSEEVKTLAYFHDGKIIPNLQYPLAGTPCEMIIGKQPKTFPRDIQKIFPNDPHLSQQNIESYVGIPLYDSQDRPLGLLFSMFRLPIDNTEFNESVMRIFAARTSAEIERTQTEKRIKHMAYYDGLTGLPNRVYLHDRIQQAIAHAERNNTRLAVMLLDLDHFKKINDSLGHPVGDALLIEVAQRLKKCVRKEDTVARLGGDEFIILQSGFESHESAINHISQIANLLHETLRTHFMVSGHTLMITTSCGIAIYPNDGKTTEQLIKHSDTALYKAKEHGRDGYRFFSSEMNAAAVERLAMESAIHRAIENNEFEVVYQPKVRISDNRIIGAEALLRWYNPERGYVSPESFIPVADETGLIIQLGEFILHQVCEQISRFWCTNGNCGELNRVSINVSPRQFKQDNFIENLRLILAQHQTRTECIELEITENIL</sequence>
<organism evidence="4">
    <name type="scientific">hydrothermal vent metagenome</name>
    <dbReference type="NCBI Taxonomy" id="652676"/>
    <lineage>
        <taxon>unclassified sequences</taxon>
        <taxon>metagenomes</taxon>
        <taxon>ecological metagenomes</taxon>
    </lineage>
</organism>
<dbReference type="InterPro" id="IPR001633">
    <property type="entry name" value="EAL_dom"/>
</dbReference>
<dbReference type="Pfam" id="PF01590">
    <property type="entry name" value="GAF"/>
    <property type="match status" value="1"/>
</dbReference>
<name>A0A3B0WXQ8_9ZZZZ</name>
<dbReference type="InterPro" id="IPR052155">
    <property type="entry name" value="Biofilm_reg_signaling"/>
</dbReference>
<feature type="transmembrane region" description="Helical" evidence="1">
    <location>
        <begin position="12"/>
        <end position="34"/>
    </location>
</feature>
<dbReference type="InterPro" id="IPR043128">
    <property type="entry name" value="Rev_trsase/Diguanyl_cyclase"/>
</dbReference>
<feature type="domain" description="GGDEF" evidence="3">
    <location>
        <begin position="639"/>
        <end position="776"/>
    </location>
</feature>
<keyword evidence="1" id="KW-0812">Transmembrane</keyword>
<dbReference type="SUPFAM" id="SSF55073">
    <property type="entry name" value="Nucleotide cyclase"/>
    <property type="match status" value="1"/>
</dbReference>
<dbReference type="AlphaFoldDB" id="A0A3B0WXQ8"/>
<evidence type="ECO:0000259" key="2">
    <source>
        <dbReference type="PROSITE" id="PS50883"/>
    </source>
</evidence>